<name>A0AAV4NSP6_CAEEX</name>
<evidence type="ECO:0000313" key="1">
    <source>
        <dbReference type="EMBL" id="GIX86763.1"/>
    </source>
</evidence>
<keyword evidence="2" id="KW-1185">Reference proteome</keyword>
<organism evidence="1 2">
    <name type="scientific">Caerostris extrusa</name>
    <name type="common">Bark spider</name>
    <name type="synonym">Caerostris bankana</name>
    <dbReference type="NCBI Taxonomy" id="172846"/>
    <lineage>
        <taxon>Eukaryota</taxon>
        <taxon>Metazoa</taxon>
        <taxon>Ecdysozoa</taxon>
        <taxon>Arthropoda</taxon>
        <taxon>Chelicerata</taxon>
        <taxon>Arachnida</taxon>
        <taxon>Araneae</taxon>
        <taxon>Araneomorphae</taxon>
        <taxon>Entelegynae</taxon>
        <taxon>Araneoidea</taxon>
        <taxon>Araneidae</taxon>
        <taxon>Caerostris</taxon>
    </lineage>
</organism>
<comment type="caution">
    <text evidence="1">The sequence shown here is derived from an EMBL/GenBank/DDBJ whole genome shotgun (WGS) entry which is preliminary data.</text>
</comment>
<proteinExistence type="predicted"/>
<reference evidence="1 2" key="1">
    <citation type="submission" date="2021-06" db="EMBL/GenBank/DDBJ databases">
        <title>Caerostris extrusa draft genome.</title>
        <authorList>
            <person name="Kono N."/>
            <person name="Arakawa K."/>
        </authorList>
    </citation>
    <scope>NUCLEOTIDE SEQUENCE [LARGE SCALE GENOMIC DNA]</scope>
</reference>
<protein>
    <submittedName>
        <fullName evidence="1">Uncharacterized protein</fullName>
    </submittedName>
</protein>
<dbReference type="EMBL" id="BPLR01003614">
    <property type="protein sequence ID" value="GIX86763.1"/>
    <property type="molecule type" value="Genomic_DNA"/>
</dbReference>
<gene>
    <name evidence="1" type="ORF">CEXT_317051</name>
</gene>
<sequence>MLNAITVIHLKTFKDMDRVFNSRSKLISSDASHIKRILFVIHLFMELDELTKTTPCLRMIVVITNAGPLIKIILAVDILLVQLLTS</sequence>
<dbReference type="AlphaFoldDB" id="A0AAV4NSP6"/>
<dbReference type="Proteomes" id="UP001054945">
    <property type="component" value="Unassembled WGS sequence"/>
</dbReference>
<accession>A0AAV4NSP6</accession>
<evidence type="ECO:0000313" key="2">
    <source>
        <dbReference type="Proteomes" id="UP001054945"/>
    </source>
</evidence>